<dbReference type="AlphaFoldDB" id="A0A926HQD2"/>
<dbReference type="Proteomes" id="UP000623172">
    <property type="component" value="Unassembled WGS sequence"/>
</dbReference>
<evidence type="ECO:0000259" key="2">
    <source>
        <dbReference type="Pfam" id="PF13439"/>
    </source>
</evidence>
<dbReference type="GO" id="GO:0016757">
    <property type="term" value="F:glycosyltransferase activity"/>
    <property type="evidence" value="ECO:0007669"/>
    <property type="project" value="InterPro"/>
</dbReference>
<keyword evidence="4" id="KW-1185">Reference proteome</keyword>
<comment type="caution">
    <text evidence="3">The sequence shown here is derived from an EMBL/GenBank/DDBJ whole genome shotgun (WGS) entry which is preliminary data.</text>
</comment>
<dbReference type="InterPro" id="IPR028098">
    <property type="entry name" value="Glyco_trans_4-like_N"/>
</dbReference>
<dbReference type="PANTHER" id="PTHR45947">
    <property type="entry name" value="SULFOQUINOVOSYL TRANSFERASE SQD2"/>
    <property type="match status" value="1"/>
</dbReference>
<dbReference type="PANTHER" id="PTHR45947:SF3">
    <property type="entry name" value="SULFOQUINOVOSYL TRANSFERASE SQD2"/>
    <property type="match status" value="1"/>
</dbReference>
<protein>
    <submittedName>
        <fullName evidence="3">Glycosyltransferase</fullName>
    </submittedName>
</protein>
<dbReference type="InterPro" id="IPR001296">
    <property type="entry name" value="Glyco_trans_1"/>
</dbReference>
<evidence type="ECO:0000313" key="4">
    <source>
        <dbReference type="Proteomes" id="UP000623172"/>
    </source>
</evidence>
<sequence>MQIGEYIDSYSPVIDGVVTCVKNYAYWLNRKHGSCYVAAPRCPGYEDTDPFSVYRFTSVPVPKKPPYRFGVSALDYRYHKAMTAQYPQLVHAHSPFTAGWDALRFAKRRDIPIVATFHSKFYDDFLEAVGSPFLARQALRPIVRFFTLADHVWSVNEATAETLRSYGYKGEIEIMPNGVDMAVDLPSPELQARVRAQLQLTPGKPLLLFVGQQVNQKNIPMLLEALAIVKKKGVDFQMLSVGEGKDRAHYRELIENLGLADSVRLPGPIRDRDMLKGLYQCADLLTFPSLYDNAPLVVKEAAAMACPALLVKGSNAAAEASLDNINSFLCDEATPESIAQRIVEALSDRDKLLEVGQTAQKTLVQPWEKIVDRVAARYRQIIIDHKPRHRRPQKIKLRVKFNIRTKTRS</sequence>
<organism evidence="3 4">
    <name type="scientific">Gehongia tenuis</name>
    <dbReference type="NCBI Taxonomy" id="2763655"/>
    <lineage>
        <taxon>Bacteria</taxon>
        <taxon>Bacillati</taxon>
        <taxon>Bacillota</taxon>
        <taxon>Clostridia</taxon>
        <taxon>Christensenellales</taxon>
        <taxon>Christensenellaceae</taxon>
        <taxon>Gehongia</taxon>
    </lineage>
</organism>
<feature type="domain" description="Glycosyl transferase family 1" evidence="1">
    <location>
        <begin position="194"/>
        <end position="361"/>
    </location>
</feature>
<name>A0A926HQD2_9FIRM</name>
<dbReference type="InterPro" id="IPR050194">
    <property type="entry name" value="Glycosyltransferase_grp1"/>
</dbReference>
<dbReference type="EMBL" id="JACRSR010000004">
    <property type="protein sequence ID" value="MBC8532098.1"/>
    <property type="molecule type" value="Genomic_DNA"/>
</dbReference>
<proteinExistence type="predicted"/>
<dbReference type="Pfam" id="PF13439">
    <property type="entry name" value="Glyco_transf_4"/>
    <property type="match status" value="1"/>
</dbReference>
<dbReference type="Pfam" id="PF00534">
    <property type="entry name" value="Glycos_transf_1"/>
    <property type="match status" value="1"/>
</dbReference>
<gene>
    <name evidence="3" type="ORF">H8696_09585</name>
</gene>
<evidence type="ECO:0000313" key="3">
    <source>
        <dbReference type="EMBL" id="MBC8532098.1"/>
    </source>
</evidence>
<evidence type="ECO:0000259" key="1">
    <source>
        <dbReference type="Pfam" id="PF00534"/>
    </source>
</evidence>
<accession>A0A926HQD2</accession>
<dbReference type="SUPFAM" id="SSF53756">
    <property type="entry name" value="UDP-Glycosyltransferase/glycogen phosphorylase"/>
    <property type="match status" value="1"/>
</dbReference>
<dbReference type="Gene3D" id="3.40.50.2000">
    <property type="entry name" value="Glycogen Phosphorylase B"/>
    <property type="match status" value="2"/>
</dbReference>
<feature type="domain" description="Glycosyltransferase subfamily 4-like N-terminal" evidence="2">
    <location>
        <begin position="14"/>
        <end position="181"/>
    </location>
</feature>
<dbReference type="RefSeq" id="WP_249317186.1">
    <property type="nucleotide sequence ID" value="NZ_JACRSR010000004.1"/>
</dbReference>
<reference evidence="3" key="1">
    <citation type="submission" date="2020-08" db="EMBL/GenBank/DDBJ databases">
        <title>Genome public.</title>
        <authorList>
            <person name="Liu C."/>
            <person name="Sun Q."/>
        </authorList>
    </citation>
    <scope>NUCLEOTIDE SEQUENCE</scope>
    <source>
        <strain evidence="3">NSJ-53</strain>
    </source>
</reference>